<sequence>MSEMTLRRRIPANRRIRPLHPSASSHRIHRKVVTHRSPNPKKHSKFIKRCNSEPTLLTAGISIAGAGVDVGDDHRYMTPPGDSCSIFGNRASTDVFSSSPELLPNSPEKSKGYNKDAKVVVKVMVEGSSGPIRALVRLGSSVEETIRLVMNKYNAEGRNPRLDQDAITSFELHHSYFSLRSLDKSNAIGEIGSRSFYMRKSVNDDEDMCSNTSNHSGVVEAGSNGYSSMSSNIFFRSFMFHEFKKIIRVTSKVWRFLGCFDG</sequence>
<reference evidence="1 2" key="2">
    <citation type="journal article" date="2022" name="Mol. Ecol. Resour.">
        <title>The genomes of chicory, endive, great burdock and yacon provide insights into Asteraceae paleo-polyploidization history and plant inulin production.</title>
        <authorList>
            <person name="Fan W."/>
            <person name="Wang S."/>
            <person name="Wang H."/>
            <person name="Wang A."/>
            <person name="Jiang F."/>
            <person name="Liu H."/>
            <person name="Zhao H."/>
            <person name="Xu D."/>
            <person name="Zhang Y."/>
        </authorList>
    </citation>
    <scope>NUCLEOTIDE SEQUENCE [LARGE SCALE GENOMIC DNA]</scope>
    <source>
        <strain evidence="2">cv. Punajuju</strain>
        <tissue evidence="1">Leaves</tissue>
    </source>
</reference>
<gene>
    <name evidence="1" type="ORF">L2E82_40761</name>
</gene>
<reference evidence="2" key="1">
    <citation type="journal article" date="2022" name="Mol. Ecol. Resour.">
        <title>The genomes of chicory, endive, great burdock and yacon provide insights into Asteraceae palaeo-polyploidization history and plant inulin production.</title>
        <authorList>
            <person name="Fan W."/>
            <person name="Wang S."/>
            <person name="Wang H."/>
            <person name="Wang A."/>
            <person name="Jiang F."/>
            <person name="Liu H."/>
            <person name="Zhao H."/>
            <person name="Xu D."/>
            <person name="Zhang Y."/>
        </authorList>
    </citation>
    <scope>NUCLEOTIDE SEQUENCE [LARGE SCALE GENOMIC DNA]</scope>
    <source>
        <strain evidence="2">cv. Punajuju</strain>
    </source>
</reference>
<organism evidence="1 2">
    <name type="scientific">Cichorium intybus</name>
    <name type="common">Chicory</name>
    <dbReference type="NCBI Taxonomy" id="13427"/>
    <lineage>
        <taxon>Eukaryota</taxon>
        <taxon>Viridiplantae</taxon>
        <taxon>Streptophyta</taxon>
        <taxon>Embryophyta</taxon>
        <taxon>Tracheophyta</taxon>
        <taxon>Spermatophyta</taxon>
        <taxon>Magnoliopsida</taxon>
        <taxon>eudicotyledons</taxon>
        <taxon>Gunneridae</taxon>
        <taxon>Pentapetalae</taxon>
        <taxon>asterids</taxon>
        <taxon>campanulids</taxon>
        <taxon>Asterales</taxon>
        <taxon>Asteraceae</taxon>
        <taxon>Cichorioideae</taxon>
        <taxon>Cichorieae</taxon>
        <taxon>Cichoriinae</taxon>
        <taxon>Cichorium</taxon>
    </lineage>
</organism>
<name>A0ACB9ALW7_CICIN</name>
<evidence type="ECO:0000313" key="1">
    <source>
        <dbReference type="EMBL" id="KAI3710961.1"/>
    </source>
</evidence>
<protein>
    <submittedName>
        <fullName evidence="1">Uncharacterized protein</fullName>
    </submittedName>
</protein>
<dbReference type="Proteomes" id="UP001055811">
    <property type="component" value="Linkage Group LG07"/>
</dbReference>
<keyword evidence="2" id="KW-1185">Reference proteome</keyword>
<dbReference type="EMBL" id="CM042015">
    <property type="protein sequence ID" value="KAI3710961.1"/>
    <property type="molecule type" value="Genomic_DNA"/>
</dbReference>
<accession>A0ACB9ALW7</accession>
<proteinExistence type="predicted"/>
<evidence type="ECO:0000313" key="2">
    <source>
        <dbReference type="Proteomes" id="UP001055811"/>
    </source>
</evidence>
<comment type="caution">
    <text evidence="1">The sequence shown here is derived from an EMBL/GenBank/DDBJ whole genome shotgun (WGS) entry which is preliminary data.</text>
</comment>